<dbReference type="CDD" id="cd09604">
    <property type="entry name" value="M1_APN_like"/>
    <property type="match status" value="1"/>
</dbReference>
<organism evidence="3 4">
    <name type="scientific">Mucilaginibacter segetis</name>
    <dbReference type="NCBI Taxonomy" id="2793071"/>
    <lineage>
        <taxon>Bacteria</taxon>
        <taxon>Pseudomonadati</taxon>
        <taxon>Bacteroidota</taxon>
        <taxon>Sphingobacteriia</taxon>
        <taxon>Sphingobacteriales</taxon>
        <taxon>Sphingobacteriaceae</taxon>
        <taxon>Mucilaginibacter</taxon>
    </lineage>
</organism>
<evidence type="ECO:0000313" key="4">
    <source>
        <dbReference type="Proteomes" id="UP000613193"/>
    </source>
</evidence>
<name>A0A934UMM1_9SPHI</name>
<evidence type="ECO:0000256" key="1">
    <source>
        <dbReference type="SAM" id="SignalP"/>
    </source>
</evidence>
<feature type="chain" id="PRO_5037299159" evidence="1">
    <location>
        <begin position="22"/>
        <end position="867"/>
    </location>
</feature>
<gene>
    <name evidence="3" type="ORF">I5M19_06890</name>
</gene>
<reference evidence="3" key="1">
    <citation type="submission" date="2020-12" db="EMBL/GenBank/DDBJ databases">
        <title>Bacterial novel species Mucilaginibacter sp. SD-g isolated from soil.</title>
        <authorList>
            <person name="Jung H.-Y."/>
        </authorList>
    </citation>
    <scope>NUCLEOTIDE SEQUENCE</scope>
    <source>
        <strain evidence="3">SD-g</strain>
    </source>
</reference>
<dbReference type="RefSeq" id="WP_200065469.1">
    <property type="nucleotide sequence ID" value="NZ_JAEHFW010000001.1"/>
</dbReference>
<dbReference type="EMBL" id="JAEHFW010000001">
    <property type="protein sequence ID" value="MBK0379026.1"/>
    <property type="molecule type" value="Genomic_DNA"/>
</dbReference>
<sequence length="867" mass="97665">MKSLYSIVLLLFIAGSFTANAQNSDKSASKYDQHKVFNPLFYQGKGNEFRSASGTPGPKYWQNHADYKINVTLDTAAHRVSGSVLITYTNNSPDPLDFLWLQTDQNIYREDSRAQATSSVEGGRFVNTSFTKGDEIKSVSVLKNGKTEKADYLVTDTRMQIKLKDTLRAGGNKIQIKIDYAFDIPVYGTDRMGRLNTKYGWIYELAQWYPRMEVYDDISGWNTIPYLGSSEFYLEYGNFDYSITAPADLVVVGSGELLNPQEVLTATQIKRLALAKASDKTVSIKDSTEVKSGNAHLNKPTLTWHFFCKNARDVSWAASKAFIWDATRINLSNGKKSLAQSVYPVESAGNEAWGRSTEYVKNAIELYSSKWFEYTYPVATNVAGRVGGMEYPGIVFCSYQSQGGGLWNVTNHEFGHNWFPMIVGSNERKYAWMDEGFNTFINDVDTKEFNKGEYYEKTDEQSNAPSNFSEGADAIMNTPDVIQTDNLGVSAYRKPALGLTILREQILGEKRFDFAFRTYIKRWAFKHPTPWDFFHSMDNAAGEDLSWFWNEWFLTTWKLDQGVKSINYVDDDPAKGSLITIENKEEMALPVTALIKEENGKTDTVKLPAEIWERGGVWTFSYKSTSKIQYVILDPDHVLPDINPDNNSFSGIMVPEGYSAKKVIDSYLNAIGGEDKVKDVKDITVKANSQLQGIGIEMTTKSKTPDKYFEDIIAPTYKGFVVENLVINGDSLRIKQLNKSVPVDSDDKKGAIERYKTFPELDYGKSGYTMELAPNLQVIDGKLAYLVTVTNAQGVRVKNYYDQTTGLKLKRITDAEGTTPTMYDDYRTTAFGIKVPYTIKMSIVGYPVEFKVSEVSVNTNVSNDTFK</sequence>
<feature type="signal peptide" evidence="1">
    <location>
        <begin position="1"/>
        <end position="21"/>
    </location>
</feature>
<dbReference type="GO" id="GO:0008270">
    <property type="term" value="F:zinc ion binding"/>
    <property type="evidence" value="ECO:0007669"/>
    <property type="project" value="InterPro"/>
</dbReference>
<dbReference type="AlphaFoldDB" id="A0A934UMM1"/>
<evidence type="ECO:0000313" key="3">
    <source>
        <dbReference type="EMBL" id="MBK0379026.1"/>
    </source>
</evidence>
<dbReference type="Proteomes" id="UP000613193">
    <property type="component" value="Unassembled WGS sequence"/>
</dbReference>
<dbReference type="GO" id="GO:0008237">
    <property type="term" value="F:metallopeptidase activity"/>
    <property type="evidence" value="ECO:0007669"/>
    <property type="project" value="InterPro"/>
</dbReference>
<dbReference type="InterPro" id="IPR027268">
    <property type="entry name" value="Peptidase_M4/M1_CTD_sf"/>
</dbReference>
<dbReference type="Pfam" id="PF01433">
    <property type="entry name" value="Peptidase_M1"/>
    <property type="match status" value="1"/>
</dbReference>
<comment type="caution">
    <text evidence="3">The sequence shown here is derived from an EMBL/GenBank/DDBJ whole genome shotgun (WGS) entry which is preliminary data.</text>
</comment>
<dbReference type="Gene3D" id="1.10.390.10">
    <property type="entry name" value="Neutral Protease Domain 2"/>
    <property type="match status" value="1"/>
</dbReference>
<protein>
    <submittedName>
        <fullName evidence="3">M1 family metallopeptidase</fullName>
    </submittedName>
</protein>
<feature type="domain" description="Peptidase M1 membrane alanine aminopeptidase" evidence="2">
    <location>
        <begin position="406"/>
        <end position="552"/>
    </location>
</feature>
<accession>A0A934UMM1</accession>
<keyword evidence="4" id="KW-1185">Reference proteome</keyword>
<keyword evidence="1" id="KW-0732">Signal</keyword>
<dbReference type="InterPro" id="IPR014782">
    <property type="entry name" value="Peptidase_M1_dom"/>
</dbReference>
<proteinExistence type="predicted"/>
<dbReference type="SUPFAM" id="SSF55486">
    <property type="entry name" value="Metalloproteases ('zincins'), catalytic domain"/>
    <property type="match status" value="1"/>
</dbReference>
<evidence type="ECO:0000259" key="2">
    <source>
        <dbReference type="Pfam" id="PF01433"/>
    </source>
</evidence>